<evidence type="ECO:0000313" key="2">
    <source>
        <dbReference type="EMBL" id="MFI7585464.1"/>
    </source>
</evidence>
<comment type="caution">
    <text evidence="2">The sequence shown here is derived from an EMBL/GenBank/DDBJ whole genome shotgun (WGS) entry which is preliminary data.</text>
</comment>
<dbReference type="Proteomes" id="UP001612915">
    <property type="component" value="Unassembled WGS sequence"/>
</dbReference>
<proteinExistence type="predicted"/>
<keyword evidence="3" id="KW-1185">Reference proteome</keyword>
<gene>
    <name evidence="2" type="ORF">ACIB24_00140</name>
</gene>
<feature type="transmembrane region" description="Helical" evidence="1">
    <location>
        <begin position="12"/>
        <end position="33"/>
    </location>
</feature>
<reference evidence="2 3" key="1">
    <citation type="submission" date="2024-10" db="EMBL/GenBank/DDBJ databases">
        <title>The Natural Products Discovery Center: Release of the First 8490 Sequenced Strains for Exploring Actinobacteria Biosynthetic Diversity.</title>
        <authorList>
            <person name="Kalkreuter E."/>
            <person name="Kautsar S.A."/>
            <person name="Yang D."/>
            <person name="Bader C.D."/>
            <person name="Teijaro C.N."/>
            <person name="Fluegel L."/>
            <person name="Davis C.M."/>
            <person name="Simpson J.R."/>
            <person name="Lauterbach L."/>
            <person name="Steele A.D."/>
            <person name="Gui C."/>
            <person name="Meng S."/>
            <person name="Li G."/>
            <person name="Viehrig K."/>
            <person name="Ye F."/>
            <person name="Su P."/>
            <person name="Kiefer A.F."/>
            <person name="Nichols A."/>
            <person name="Cepeda A.J."/>
            <person name="Yan W."/>
            <person name="Fan B."/>
            <person name="Jiang Y."/>
            <person name="Adhikari A."/>
            <person name="Zheng C.-J."/>
            <person name="Schuster L."/>
            <person name="Cowan T.M."/>
            <person name="Smanski M.J."/>
            <person name="Chevrette M.G."/>
            <person name="De Carvalho L.P.S."/>
            <person name="Shen B."/>
        </authorList>
    </citation>
    <scope>NUCLEOTIDE SEQUENCE [LARGE SCALE GENOMIC DNA]</scope>
    <source>
        <strain evidence="2 3">NPDC049639</strain>
    </source>
</reference>
<dbReference type="EMBL" id="JBITLV010000001">
    <property type="protein sequence ID" value="MFI7585464.1"/>
    <property type="molecule type" value="Genomic_DNA"/>
</dbReference>
<keyword evidence="1" id="KW-0812">Transmembrane</keyword>
<dbReference type="PROSITE" id="PS51257">
    <property type="entry name" value="PROKAR_LIPOPROTEIN"/>
    <property type="match status" value="1"/>
</dbReference>
<keyword evidence="1" id="KW-1133">Transmembrane helix</keyword>
<protein>
    <submittedName>
        <fullName evidence="2">Uncharacterized protein</fullName>
    </submittedName>
</protein>
<name>A0ABW8AGH4_9ACTN</name>
<evidence type="ECO:0000313" key="3">
    <source>
        <dbReference type="Proteomes" id="UP001612915"/>
    </source>
</evidence>
<dbReference type="RefSeq" id="WP_398273376.1">
    <property type="nucleotide sequence ID" value="NZ_JBITLV010000001.1"/>
</dbReference>
<sequence length="160" mass="17306">MKPVRRRCTIRARLPLTGFGLLAILVGCVWYTAAPPLTAQGYRHEARQTLSSFSSQLATAQLWGRELQAGRSPLRTTRTGLAELETDAGGTLNRFAAYEPVGGQTELRSQVVTLGDQVEERLAQLRIAARAGRTGDVVQEAAGLDELRTRTDTALGALNS</sequence>
<keyword evidence="1" id="KW-0472">Membrane</keyword>
<accession>A0ABW8AGH4</accession>
<organism evidence="2 3">
    <name type="scientific">Spongisporangium articulatum</name>
    <dbReference type="NCBI Taxonomy" id="3362603"/>
    <lineage>
        <taxon>Bacteria</taxon>
        <taxon>Bacillati</taxon>
        <taxon>Actinomycetota</taxon>
        <taxon>Actinomycetes</taxon>
        <taxon>Kineosporiales</taxon>
        <taxon>Kineosporiaceae</taxon>
        <taxon>Spongisporangium</taxon>
    </lineage>
</organism>
<evidence type="ECO:0000256" key="1">
    <source>
        <dbReference type="SAM" id="Phobius"/>
    </source>
</evidence>